<dbReference type="GeneID" id="87825804"/>
<feature type="region of interest" description="Disordered" evidence="2">
    <location>
        <begin position="87"/>
        <end position="133"/>
    </location>
</feature>
<feature type="compositionally biased region" description="Acidic residues" evidence="2">
    <location>
        <begin position="364"/>
        <end position="373"/>
    </location>
</feature>
<evidence type="ECO:0000256" key="1">
    <source>
        <dbReference type="SAM" id="Coils"/>
    </source>
</evidence>
<reference evidence="3" key="2">
    <citation type="submission" date="2023-05" db="EMBL/GenBank/DDBJ databases">
        <authorList>
            <consortium name="Lawrence Berkeley National Laboratory"/>
            <person name="Steindorff A."/>
            <person name="Hensen N."/>
            <person name="Bonometti L."/>
            <person name="Westerberg I."/>
            <person name="Brannstrom I.O."/>
            <person name="Guillou S."/>
            <person name="Cros-Aarteil S."/>
            <person name="Calhoun S."/>
            <person name="Haridas S."/>
            <person name="Kuo A."/>
            <person name="Mondo S."/>
            <person name="Pangilinan J."/>
            <person name="Riley R."/>
            <person name="Labutti K."/>
            <person name="Andreopoulos B."/>
            <person name="Lipzen A."/>
            <person name="Chen C."/>
            <person name="Yanf M."/>
            <person name="Daum C."/>
            <person name="Ng V."/>
            <person name="Clum A."/>
            <person name="Ohm R."/>
            <person name="Martin F."/>
            <person name="Silar P."/>
            <person name="Natvig D."/>
            <person name="Lalanne C."/>
            <person name="Gautier V."/>
            <person name="Ament-Velasquez S.L."/>
            <person name="Kruys A."/>
            <person name="Hutchinson M.I."/>
            <person name="Powell A.J."/>
            <person name="Barry K."/>
            <person name="Miller A.N."/>
            <person name="Grigoriev I.V."/>
            <person name="Debuchy R."/>
            <person name="Gladieux P."/>
            <person name="Thoren M.H."/>
            <person name="Johannesson H."/>
        </authorList>
    </citation>
    <scope>NUCLEOTIDE SEQUENCE</scope>
    <source>
        <strain evidence="3">CBS 731.68</strain>
    </source>
</reference>
<feature type="compositionally biased region" description="Pro residues" evidence="2">
    <location>
        <begin position="159"/>
        <end position="168"/>
    </location>
</feature>
<dbReference type="RefSeq" id="XP_062647158.1">
    <property type="nucleotide sequence ID" value="XM_062789034.1"/>
</dbReference>
<feature type="region of interest" description="Disordered" evidence="2">
    <location>
        <begin position="330"/>
        <end position="504"/>
    </location>
</feature>
<feature type="coiled-coil region" evidence="1">
    <location>
        <begin position="20"/>
        <end position="47"/>
    </location>
</feature>
<protein>
    <submittedName>
        <fullName evidence="3">Uncharacterized protein</fullName>
    </submittedName>
</protein>
<accession>A0AAN6TZ35</accession>
<gene>
    <name evidence="3" type="ORF">N657DRAFT_574555</name>
</gene>
<feature type="region of interest" description="Disordered" evidence="2">
    <location>
        <begin position="149"/>
        <end position="171"/>
    </location>
</feature>
<reference evidence="3" key="1">
    <citation type="journal article" date="2023" name="Mol. Phylogenet. Evol.">
        <title>Genome-scale phylogeny and comparative genomics of the fungal order Sordariales.</title>
        <authorList>
            <person name="Hensen N."/>
            <person name="Bonometti L."/>
            <person name="Westerberg I."/>
            <person name="Brannstrom I.O."/>
            <person name="Guillou S."/>
            <person name="Cros-Aarteil S."/>
            <person name="Calhoun S."/>
            <person name="Haridas S."/>
            <person name="Kuo A."/>
            <person name="Mondo S."/>
            <person name="Pangilinan J."/>
            <person name="Riley R."/>
            <person name="LaButti K."/>
            <person name="Andreopoulos B."/>
            <person name="Lipzen A."/>
            <person name="Chen C."/>
            <person name="Yan M."/>
            <person name="Daum C."/>
            <person name="Ng V."/>
            <person name="Clum A."/>
            <person name="Steindorff A."/>
            <person name="Ohm R.A."/>
            <person name="Martin F."/>
            <person name="Silar P."/>
            <person name="Natvig D.O."/>
            <person name="Lalanne C."/>
            <person name="Gautier V."/>
            <person name="Ament-Velasquez S.L."/>
            <person name="Kruys A."/>
            <person name="Hutchinson M.I."/>
            <person name="Powell A.J."/>
            <person name="Barry K."/>
            <person name="Miller A.N."/>
            <person name="Grigoriev I.V."/>
            <person name="Debuchy R."/>
            <person name="Gladieux P."/>
            <person name="Hiltunen Thoren M."/>
            <person name="Johannesson H."/>
        </authorList>
    </citation>
    <scope>NUCLEOTIDE SEQUENCE</scope>
    <source>
        <strain evidence="3">CBS 731.68</strain>
    </source>
</reference>
<keyword evidence="1" id="KW-0175">Coiled coil</keyword>
<feature type="compositionally biased region" description="Basic and acidic residues" evidence="2">
    <location>
        <begin position="584"/>
        <end position="593"/>
    </location>
</feature>
<comment type="caution">
    <text evidence="3">The sequence shown here is derived from an EMBL/GenBank/DDBJ whole genome shotgun (WGS) entry which is preliminary data.</text>
</comment>
<dbReference type="EMBL" id="MU853229">
    <property type="protein sequence ID" value="KAK4123387.1"/>
    <property type="molecule type" value="Genomic_DNA"/>
</dbReference>
<name>A0AAN6TZ35_9PEZI</name>
<evidence type="ECO:0000313" key="4">
    <source>
        <dbReference type="Proteomes" id="UP001302602"/>
    </source>
</evidence>
<feature type="compositionally biased region" description="Low complexity" evidence="2">
    <location>
        <begin position="208"/>
        <end position="218"/>
    </location>
</feature>
<feature type="non-terminal residue" evidence="3">
    <location>
        <position position="1"/>
    </location>
</feature>
<organism evidence="3 4">
    <name type="scientific">Parathielavia appendiculata</name>
    <dbReference type="NCBI Taxonomy" id="2587402"/>
    <lineage>
        <taxon>Eukaryota</taxon>
        <taxon>Fungi</taxon>
        <taxon>Dikarya</taxon>
        <taxon>Ascomycota</taxon>
        <taxon>Pezizomycotina</taxon>
        <taxon>Sordariomycetes</taxon>
        <taxon>Sordariomycetidae</taxon>
        <taxon>Sordariales</taxon>
        <taxon>Chaetomiaceae</taxon>
        <taxon>Parathielavia</taxon>
    </lineage>
</organism>
<feature type="compositionally biased region" description="Low complexity" evidence="2">
    <location>
        <begin position="490"/>
        <end position="504"/>
    </location>
</feature>
<feature type="region of interest" description="Disordered" evidence="2">
    <location>
        <begin position="584"/>
        <end position="603"/>
    </location>
</feature>
<dbReference type="Proteomes" id="UP001302602">
    <property type="component" value="Unassembled WGS sequence"/>
</dbReference>
<feature type="compositionally biased region" description="Basic and acidic residues" evidence="2">
    <location>
        <begin position="342"/>
        <end position="352"/>
    </location>
</feature>
<dbReference type="AlphaFoldDB" id="A0AAN6TZ35"/>
<sequence length="603" mass="64865">SLTFAGLFGAPASPAAKLAMDNAARLAAELQEKLTELDGKVAAYQRDLLAEFHRHMDDCLKNYPAHVTNEVSRVIAESMSTGRYPALSPARSGVPDSPAAAIGRSPWDGRKSPPPILPHTSGTPREGPRSPHAREREFQGLFTPTYLPLLESNHRPDRSPPMSPPPTIEGPALALSVDNVRQVEEAKQPACSGSDGKPSAIRRLTDRSTSSIESGGSDSKTRRSALRRSSSSVKGSPRRVRFKFEGEEVFPVSSSPKAPAVTLVVEALESGANTQPQAEAPVLATQDESIEYSGPSLLDVEGEEDLLPKPRKVSSTQALQALTRSPLEEGTVWTVVNPDTDEPAKMNSEKKPAAPPLATKVDSEEIALPEEEQINGFLGSPLEELAANEDEDEDESDEEFLSMKPKPKSPSPAGKTPFAPPPAKAARISEQHTTNGKPPIDVDENQDPLFDFDDEAGPSSTRKYLPDEEDDSDLDAIPGRLRKAARDEAAAASSAANNLPPVSPSSVLFGHSIGSYMGRSMTIAPIKDPKLYDEIAGMKDVEFFVGSIHDRSETELARGSYSASAHLARGATPRSFSERLALEEEMERRRAAGEADVEGDDDF</sequence>
<feature type="region of interest" description="Disordered" evidence="2">
    <location>
        <begin position="183"/>
        <end position="238"/>
    </location>
</feature>
<evidence type="ECO:0000313" key="3">
    <source>
        <dbReference type="EMBL" id="KAK4123387.1"/>
    </source>
</evidence>
<feature type="compositionally biased region" description="Acidic residues" evidence="2">
    <location>
        <begin position="441"/>
        <end position="456"/>
    </location>
</feature>
<evidence type="ECO:0000256" key="2">
    <source>
        <dbReference type="SAM" id="MobiDB-lite"/>
    </source>
</evidence>
<feature type="compositionally biased region" description="Acidic residues" evidence="2">
    <location>
        <begin position="386"/>
        <end position="400"/>
    </location>
</feature>
<keyword evidence="4" id="KW-1185">Reference proteome</keyword>
<proteinExistence type="predicted"/>